<dbReference type="InterPro" id="IPR050808">
    <property type="entry name" value="Phage_Integrase"/>
</dbReference>
<dbReference type="GO" id="GO:0003677">
    <property type="term" value="F:DNA binding"/>
    <property type="evidence" value="ECO:0007669"/>
    <property type="project" value="UniProtKB-KW"/>
</dbReference>
<feature type="coiled-coil region" evidence="5">
    <location>
        <begin position="398"/>
        <end position="425"/>
    </location>
</feature>
<evidence type="ECO:0000256" key="3">
    <source>
        <dbReference type="ARBA" id="ARBA00023125"/>
    </source>
</evidence>
<keyword evidence="3" id="KW-0238">DNA-binding</keyword>
<protein>
    <submittedName>
        <fullName evidence="8">Tyrosine-type recombinase/integrase</fullName>
    </submittedName>
</protein>
<dbReference type="KEGG" id="bfk:QN062_06030"/>
<evidence type="ECO:0000259" key="7">
    <source>
        <dbReference type="PROSITE" id="PS51898"/>
    </source>
</evidence>
<keyword evidence="2" id="KW-0229">DNA integration</keyword>
<organism evidence="8">
    <name type="scientific">Bifidobacterium fermentum</name>
    <dbReference type="NCBI Taxonomy" id="3059035"/>
    <lineage>
        <taxon>Bacteria</taxon>
        <taxon>Bacillati</taxon>
        <taxon>Actinomycetota</taxon>
        <taxon>Actinomycetes</taxon>
        <taxon>Bifidobacteriales</taxon>
        <taxon>Bifidobacteriaceae</taxon>
        <taxon>Bifidobacterium</taxon>
    </lineage>
</organism>
<evidence type="ECO:0000256" key="1">
    <source>
        <dbReference type="ARBA" id="ARBA00008857"/>
    </source>
</evidence>
<dbReference type="InterPro" id="IPR013762">
    <property type="entry name" value="Integrase-like_cat_sf"/>
</dbReference>
<evidence type="ECO:0000256" key="4">
    <source>
        <dbReference type="ARBA" id="ARBA00023172"/>
    </source>
</evidence>
<dbReference type="Gene3D" id="1.10.150.130">
    <property type="match status" value="1"/>
</dbReference>
<dbReference type="RefSeq" id="WP_369340937.1">
    <property type="nucleotide sequence ID" value="NZ_CP129675.1"/>
</dbReference>
<evidence type="ECO:0000313" key="10">
    <source>
        <dbReference type="EMBL" id="XDS49966.1"/>
    </source>
</evidence>
<keyword evidence="4" id="KW-0233">DNA recombination</keyword>
<dbReference type="AlphaFoldDB" id="A0AB39UBU1"/>
<evidence type="ECO:0000256" key="5">
    <source>
        <dbReference type="SAM" id="Coils"/>
    </source>
</evidence>
<dbReference type="EMBL" id="CP129682">
    <property type="protein sequence ID" value="XDS48739.1"/>
    <property type="molecule type" value="Genomic_DNA"/>
</dbReference>
<dbReference type="SUPFAM" id="SSF56349">
    <property type="entry name" value="DNA breaking-rejoining enzymes"/>
    <property type="match status" value="1"/>
</dbReference>
<feature type="domain" description="Tyr recombinase" evidence="7">
    <location>
        <begin position="194"/>
        <end position="385"/>
    </location>
</feature>
<dbReference type="Pfam" id="PF14659">
    <property type="entry name" value="Phage_int_SAM_3"/>
    <property type="match status" value="1"/>
</dbReference>
<keyword evidence="5" id="KW-0175">Coiled coil</keyword>
<name>A0AB39UBU1_9BIFI</name>
<dbReference type="InterPro" id="IPR010998">
    <property type="entry name" value="Integrase_recombinase_N"/>
</dbReference>
<gene>
    <name evidence="10" type="ORF">QN062_06030</name>
    <name evidence="9" type="ORF">QN216_00225</name>
    <name evidence="8" type="ORF">QN217_10220</name>
</gene>
<dbReference type="PANTHER" id="PTHR30629">
    <property type="entry name" value="PROPHAGE INTEGRASE"/>
    <property type="match status" value="1"/>
</dbReference>
<dbReference type="InterPro" id="IPR011010">
    <property type="entry name" value="DNA_brk_join_enz"/>
</dbReference>
<dbReference type="InterPro" id="IPR002104">
    <property type="entry name" value="Integrase_catalytic"/>
</dbReference>
<dbReference type="Gene3D" id="1.10.443.10">
    <property type="entry name" value="Intergrase catalytic core"/>
    <property type="match status" value="1"/>
</dbReference>
<comment type="similarity">
    <text evidence="1">Belongs to the 'phage' integrase family.</text>
</comment>
<evidence type="ECO:0000256" key="2">
    <source>
        <dbReference type="ARBA" id="ARBA00022908"/>
    </source>
</evidence>
<dbReference type="PANTHER" id="PTHR30629:SF2">
    <property type="entry name" value="PROPHAGE INTEGRASE INTS-RELATED"/>
    <property type="match status" value="1"/>
</dbReference>
<evidence type="ECO:0000313" key="8">
    <source>
        <dbReference type="EMBL" id="XDS46480.1"/>
    </source>
</evidence>
<dbReference type="InterPro" id="IPR004107">
    <property type="entry name" value="Integrase_SAM-like_N"/>
</dbReference>
<dbReference type="PROSITE" id="PS51898">
    <property type="entry name" value="TYR_RECOMBINASE"/>
    <property type="match status" value="1"/>
</dbReference>
<dbReference type="EMBL" id="CP129683">
    <property type="protein sequence ID" value="XDS49966.1"/>
    <property type="molecule type" value="Genomic_DNA"/>
</dbReference>
<reference evidence="8" key="1">
    <citation type="submission" date="2023-07" db="EMBL/GenBank/DDBJ databases">
        <title>Bifidobacterium aquikefiriaerophilum sp. nov. and Bifidobacterium eccum sp. nov., isolated from water kefir.</title>
        <authorList>
            <person name="Breselge S."/>
            <person name="Bellassi P."/>
            <person name="Barcenilla C."/>
            <person name="Alvarez-Ordonez A."/>
            <person name="Morelli L."/>
            <person name="Cotter P.D."/>
        </authorList>
    </citation>
    <scope>NUCLEOTIDE SEQUENCE</scope>
    <source>
        <strain evidence="10">WK012_4_13</strain>
        <strain evidence="9">WK013_4_14</strain>
        <strain evidence="8">WK048_4_13</strain>
    </source>
</reference>
<dbReference type="Pfam" id="PF00589">
    <property type="entry name" value="Phage_integrase"/>
    <property type="match status" value="1"/>
</dbReference>
<evidence type="ECO:0000313" key="9">
    <source>
        <dbReference type="EMBL" id="XDS48739.1"/>
    </source>
</evidence>
<dbReference type="EMBL" id="CP129675">
    <property type="protein sequence ID" value="XDS46480.1"/>
    <property type="molecule type" value="Genomic_DNA"/>
</dbReference>
<feature type="region of interest" description="Disordered" evidence="6">
    <location>
        <begin position="171"/>
        <end position="193"/>
    </location>
</feature>
<dbReference type="GO" id="GO:0006310">
    <property type="term" value="P:DNA recombination"/>
    <property type="evidence" value="ECO:0007669"/>
    <property type="project" value="UniProtKB-KW"/>
</dbReference>
<sequence length="430" mass="48361">MRSAFGSIIQRKNRQGYVISLEARYPNPLDPSKRVIKSFPLGAKAVAQHWLDEEKKLVDAHMAGTETWTPPKVREAKKTKAKILFRDYSEQFLDTYRTSDGSKLTEASARKKREAIDHLNDYFGDMMVSEIKQKNVEDWLDGDYVDGVHALRRAYQVLKAIAQKALASNEEEPALLDSDPCQRPNPKLPKSRQSIIPPATQEELGLIYNAMPDYSRIAIYLGAVFGLRISEVCALQVCDIDFAHKLLHVRHALTRGDGDTGTLSFKGTKTESSNEDLPIPDSFTPLIKEHIKAHCESSKTAMLIPAKHSNIMSPNTLRAQFDEAKLAANRPDLHFHTLRATAITTAAQAGGTPKEVQEYGRHASAKISLALYQRATRQGERQLANKVFATLVKPERTRDLIEAEYKETLKQIQELQDKVKNLETELKAME</sequence>
<dbReference type="GO" id="GO:0015074">
    <property type="term" value="P:DNA integration"/>
    <property type="evidence" value="ECO:0007669"/>
    <property type="project" value="UniProtKB-KW"/>
</dbReference>
<evidence type="ECO:0000256" key="6">
    <source>
        <dbReference type="SAM" id="MobiDB-lite"/>
    </source>
</evidence>
<accession>A0AB39UBU1</accession>
<proteinExistence type="inferred from homology"/>